<name>E6SGV3_THEM7</name>
<dbReference type="InterPro" id="IPR018652">
    <property type="entry name" value="DUF2082_NA-bd_Znr"/>
</dbReference>
<dbReference type="AlphaFoldDB" id="E6SGV3"/>
<protein>
    <recommendedName>
        <fullName evidence="3">Nucleic-acid-binding protein containing a Zn-ribbon domain</fullName>
    </recommendedName>
</protein>
<organism evidence="1 2">
    <name type="scientific">Thermaerobacter marianensis (strain ATCC 700841 / DSM 12885 / JCM 10246 / 7p75a)</name>
    <dbReference type="NCBI Taxonomy" id="644966"/>
    <lineage>
        <taxon>Bacteria</taxon>
        <taxon>Bacillati</taxon>
        <taxon>Bacillota</taxon>
        <taxon>Clostridia</taxon>
        <taxon>Eubacteriales</taxon>
        <taxon>Clostridiales Family XVII. Incertae Sedis</taxon>
        <taxon>Thermaerobacter</taxon>
    </lineage>
</organism>
<evidence type="ECO:0008006" key="3">
    <source>
        <dbReference type="Google" id="ProtNLM"/>
    </source>
</evidence>
<dbReference type="HOGENOM" id="CLU_188846_0_0_9"/>
<dbReference type="RefSeq" id="WP_013495990.1">
    <property type="nucleotide sequence ID" value="NC_014831.1"/>
</dbReference>
<gene>
    <name evidence="1" type="ordered locus">Tmar_1578</name>
</gene>
<dbReference type="Proteomes" id="UP000008915">
    <property type="component" value="Chromosome"/>
</dbReference>
<reference evidence="1 2" key="1">
    <citation type="journal article" date="2010" name="Stand. Genomic Sci.">
        <title>Complete genome sequence of Thermaerobacter marianensis type strain (7p75a).</title>
        <authorList>
            <person name="Han C."/>
            <person name="Gu W."/>
            <person name="Zhang X."/>
            <person name="Lapidus A."/>
            <person name="Nolan M."/>
            <person name="Copeland A."/>
            <person name="Lucas S."/>
            <person name="Del Rio T.G."/>
            <person name="Tice H."/>
            <person name="Cheng J.F."/>
            <person name="Tapia R."/>
            <person name="Goodwin L."/>
            <person name="Pitluck S."/>
            <person name="Pagani I."/>
            <person name="Ivanova N."/>
            <person name="Mavromatis K."/>
            <person name="Mikhailova N."/>
            <person name="Pati A."/>
            <person name="Chen A."/>
            <person name="Palaniappan K."/>
            <person name="Land M."/>
            <person name="Hauser L."/>
            <person name="Chang Y.J."/>
            <person name="Jeffries C.D."/>
            <person name="Schneider S."/>
            <person name="Rohde M."/>
            <person name="Goker M."/>
            <person name="Pukall R."/>
            <person name="Woyke T."/>
            <person name="Bristow J."/>
            <person name="Eisen J.A."/>
            <person name="Markowitz V."/>
            <person name="Hugenholtz P."/>
            <person name="Kyrpides N.C."/>
            <person name="Klenk H.P."/>
            <person name="Detter J.C."/>
        </authorList>
    </citation>
    <scope>NUCLEOTIDE SEQUENCE [LARGE SCALE GENOMIC DNA]</scope>
    <source>
        <strain evidence="2">ATCC 700841 / DSM 12885 / JCM 10246 / 7p75a</strain>
    </source>
</reference>
<dbReference type="eggNOG" id="COG3478">
    <property type="taxonomic scope" value="Bacteria"/>
</dbReference>
<dbReference type="OrthoDB" id="6293663at2"/>
<evidence type="ECO:0000313" key="2">
    <source>
        <dbReference type="Proteomes" id="UP000008915"/>
    </source>
</evidence>
<dbReference type="Pfam" id="PF09855">
    <property type="entry name" value="Zn_ribbon_13"/>
    <property type="match status" value="1"/>
</dbReference>
<dbReference type="KEGG" id="tmr:Tmar_1578"/>
<reference evidence="2" key="2">
    <citation type="journal article" date="2010" name="Stand. Genomic Sci.">
        <title>Complete genome sequence of Thermaerobacter marianensis type strain (7p75aT).</title>
        <authorList>
            <person name="Han C."/>
            <person name="Gu W."/>
            <person name="Zhang X."/>
            <person name="Lapidus A."/>
            <person name="Nolan M."/>
            <person name="Copeland A."/>
            <person name="Lucas S."/>
            <person name="Glavina Del Rio T."/>
            <person name="Tice H."/>
            <person name="Cheng J."/>
            <person name="Tapia R."/>
            <person name="Goodwin L."/>
            <person name="Pitluck S."/>
            <person name="Pagani I."/>
            <person name="Ivanova N."/>
            <person name="Mavromatis K."/>
            <person name="Mikhailova N."/>
            <person name="Pati A."/>
            <person name="Chen A."/>
            <person name="Palaniappan K."/>
            <person name="Land M."/>
            <person name="Hauser L."/>
            <person name="Chang Y."/>
            <person name="Jeffries C."/>
            <person name="Schneider S."/>
            <person name="Rohde M."/>
            <person name="Goker M."/>
            <person name="Pukall R."/>
            <person name="Woyke T."/>
            <person name="Bristow J."/>
            <person name="Eisen J."/>
            <person name="Markowitz V."/>
            <person name="Hugenholtz P."/>
            <person name="Kyrpides N."/>
            <person name="Klenk H."/>
            <person name="Detter J."/>
        </authorList>
    </citation>
    <scope>NUCLEOTIDE SEQUENCE [LARGE SCALE GENOMIC DNA]</scope>
    <source>
        <strain evidence="2">ATCC 700841 / DSM 12885 / JCM 10246 / 7p75a</strain>
    </source>
</reference>
<evidence type="ECO:0000313" key="1">
    <source>
        <dbReference type="EMBL" id="ADU51687.1"/>
    </source>
</evidence>
<dbReference type="EMBL" id="CP002344">
    <property type="protein sequence ID" value="ADU51687.1"/>
    <property type="molecule type" value="Genomic_DNA"/>
</dbReference>
<sequence>MDVAASIQERFKCSKCGNDQARVKELAMTGTGLSKLFDIQHNHYLFVSCLHCGYTEVYDPRILGGKRGTLSTILDVLFGG</sequence>
<accession>E6SGV3</accession>
<proteinExistence type="predicted"/>
<keyword evidence="2" id="KW-1185">Reference proteome</keyword>